<dbReference type="EMBL" id="JBHSJF010000006">
    <property type="protein sequence ID" value="MFC5069376.1"/>
    <property type="molecule type" value="Genomic_DNA"/>
</dbReference>
<reference evidence="2" key="1">
    <citation type="journal article" date="2019" name="Int. J. Syst. Evol. Microbiol.">
        <title>The Global Catalogue of Microorganisms (GCM) 10K type strain sequencing project: providing services to taxonomists for standard genome sequencing and annotation.</title>
        <authorList>
            <consortium name="The Broad Institute Genomics Platform"/>
            <consortium name="The Broad Institute Genome Sequencing Center for Infectious Disease"/>
            <person name="Wu L."/>
            <person name="Ma J."/>
        </authorList>
    </citation>
    <scope>NUCLEOTIDE SEQUENCE [LARGE SCALE GENOMIC DNA]</scope>
    <source>
        <strain evidence="2">CGMCC 1.16444</strain>
    </source>
</reference>
<name>A0ABV9Z3P0_9HYPH</name>
<comment type="caution">
    <text evidence="1">The sequence shown here is derived from an EMBL/GenBank/DDBJ whole genome shotgun (WGS) entry which is preliminary data.</text>
</comment>
<keyword evidence="2" id="KW-1185">Reference proteome</keyword>
<evidence type="ECO:0000313" key="2">
    <source>
        <dbReference type="Proteomes" id="UP001595796"/>
    </source>
</evidence>
<accession>A0ABV9Z3P0</accession>
<dbReference type="RefSeq" id="WP_114958032.1">
    <property type="nucleotide sequence ID" value="NZ_JBHSJF010000006.1"/>
</dbReference>
<evidence type="ECO:0000313" key="1">
    <source>
        <dbReference type="EMBL" id="MFC5069376.1"/>
    </source>
</evidence>
<protein>
    <submittedName>
        <fullName evidence="1">Anti-sigma factor family protein</fullName>
    </submittedName>
</protein>
<gene>
    <name evidence="1" type="ORF">ACFPFW_15270</name>
</gene>
<dbReference type="Proteomes" id="UP001595796">
    <property type="component" value="Unassembled WGS sequence"/>
</dbReference>
<sequence length="246" mass="26780">MTSVERVGDAELHAYVDGQLDVAGRLEVEDHLSRHPELAARVMSDMRARDALRLAFTNQRTVVEPRNIVAADRLSKALNFRRFAVPLQRLAAAVAIFALGWSAHTGWTELKKPSAQTVSTQSSSSVTPAAHGLNHVAMSFDPAKLGQALDVKLPRVPAGWKVVGAEIVQSGGGTGVQMTFETPEFGRLSLLARHTRDVGIVLPTIAKNTAEPTAYWQLVSDTYALTADLPRQPLEFAALELFQTLY</sequence>
<proteinExistence type="predicted"/>
<organism evidence="1 2">
    <name type="scientific">Flaviflagellibacter deserti</name>
    <dbReference type="NCBI Taxonomy" id="2267266"/>
    <lineage>
        <taxon>Bacteria</taxon>
        <taxon>Pseudomonadati</taxon>
        <taxon>Pseudomonadota</taxon>
        <taxon>Alphaproteobacteria</taxon>
        <taxon>Hyphomicrobiales</taxon>
        <taxon>Flaviflagellibacter</taxon>
    </lineage>
</organism>